<keyword evidence="7" id="KW-1185">Reference proteome</keyword>
<dbReference type="InterPro" id="IPR028082">
    <property type="entry name" value="Peripla_BP_I"/>
</dbReference>
<dbReference type="EMBL" id="WHZY01000008">
    <property type="protein sequence ID" value="NEG78588.1"/>
    <property type="molecule type" value="Genomic_DNA"/>
</dbReference>
<keyword evidence="2 6" id="KW-0238">DNA-binding</keyword>
<reference evidence="6 7" key="1">
    <citation type="submission" date="2019-10" db="EMBL/GenBank/DDBJ databases">
        <title>Bifidobacterium from non-human primates.</title>
        <authorList>
            <person name="Modesto M."/>
        </authorList>
    </citation>
    <scope>NUCLEOTIDE SEQUENCE [LARGE SCALE GENOMIC DNA]</scope>
    <source>
        <strain evidence="6 7">TREC</strain>
    </source>
</reference>
<comment type="caution">
    <text evidence="6">The sequence shown here is derived from an EMBL/GenBank/DDBJ whole genome shotgun (WGS) entry which is preliminary data.</text>
</comment>
<dbReference type="Gene3D" id="1.10.260.40">
    <property type="entry name" value="lambda repressor-like DNA-binding domains"/>
    <property type="match status" value="1"/>
</dbReference>
<dbReference type="InterPro" id="IPR000843">
    <property type="entry name" value="HTH_LacI"/>
</dbReference>
<dbReference type="Pfam" id="PF00356">
    <property type="entry name" value="LacI"/>
    <property type="match status" value="1"/>
</dbReference>
<dbReference type="InterPro" id="IPR046335">
    <property type="entry name" value="LacI/GalR-like_sensor"/>
</dbReference>
<dbReference type="Gene3D" id="3.40.50.2300">
    <property type="match status" value="2"/>
</dbReference>
<dbReference type="AlphaFoldDB" id="A0A7K3THL5"/>
<name>A0A7K3THL5_9BIFI</name>
<dbReference type="SMART" id="SM00354">
    <property type="entry name" value="HTH_LACI"/>
    <property type="match status" value="1"/>
</dbReference>
<sequence>MDSPTIGDVAKLAGVAISTVSRALNGGSVRATTRRNVLAAAESLGYHGDAVARSLASGRNHTLGIVIWNFSTYYTTEILSAITSTAHQAGYRTLLADAGDGRIPREAIVNEYARATDGMILVSPALDSLDSRSLSDPRTTVLINRSHQGYAAVVIDETAAMQQAVRHLTSLGHRSIAYLGGPQYSWSNGRRRAAFLDVCRQLGVRGEALGSYEPTHHGGHTAADALMPLLNDHAGERRVTAAIAFNDAIASGMLSRLIERGKRIPDDCSIIGVDDSLIARTSRPQLTSIATRQRDIGAAATRLLLHQLETVYATGRADRHARQDKAERATESNEPSTTTARPCLMIAGTLTVRGSTGPAA</sequence>
<evidence type="ECO:0000256" key="3">
    <source>
        <dbReference type="ARBA" id="ARBA00023163"/>
    </source>
</evidence>
<dbReference type="GO" id="GO:0000976">
    <property type="term" value="F:transcription cis-regulatory region binding"/>
    <property type="evidence" value="ECO:0007669"/>
    <property type="project" value="TreeGrafter"/>
</dbReference>
<dbReference type="Pfam" id="PF13377">
    <property type="entry name" value="Peripla_BP_3"/>
    <property type="match status" value="1"/>
</dbReference>
<feature type="domain" description="HTH lacI-type" evidence="5">
    <location>
        <begin position="4"/>
        <end position="57"/>
    </location>
</feature>
<dbReference type="SUPFAM" id="SSF53822">
    <property type="entry name" value="Periplasmic binding protein-like I"/>
    <property type="match status" value="1"/>
</dbReference>
<protein>
    <submittedName>
        <fullName evidence="6">LacI family DNA-binding transcriptional regulator</fullName>
    </submittedName>
</protein>
<dbReference type="PANTHER" id="PTHR30146">
    <property type="entry name" value="LACI-RELATED TRANSCRIPTIONAL REPRESSOR"/>
    <property type="match status" value="1"/>
</dbReference>
<evidence type="ECO:0000259" key="5">
    <source>
        <dbReference type="PROSITE" id="PS50932"/>
    </source>
</evidence>
<dbReference type="PRINTS" id="PR00036">
    <property type="entry name" value="HTHLACI"/>
</dbReference>
<dbReference type="Proteomes" id="UP000469763">
    <property type="component" value="Unassembled WGS sequence"/>
</dbReference>
<dbReference type="SUPFAM" id="SSF47413">
    <property type="entry name" value="lambda repressor-like DNA-binding domains"/>
    <property type="match status" value="1"/>
</dbReference>
<evidence type="ECO:0000313" key="7">
    <source>
        <dbReference type="Proteomes" id="UP000469763"/>
    </source>
</evidence>
<dbReference type="PANTHER" id="PTHR30146:SF153">
    <property type="entry name" value="LACTOSE OPERON REPRESSOR"/>
    <property type="match status" value="1"/>
</dbReference>
<evidence type="ECO:0000313" key="6">
    <source>
        <dbReference type="EMBL" id="NEG78588.1"/>
    </source>
</evidence>
<dbReference type="InterPro" id="IPR010982">
    <property type="entry name" value="Lambda_DNA-bd_dom_sf"/>
</dbReference>
<dbReference type="CDD" id="cd06267">
    <property type="entry name" value="PBP1_LacI_sugar_binding-like"/>
    <property type="match status" value="1"/>
</dbReference>
<evidence type="ECO:0000256" key="1">
    <source>
        <dbReference type="ARBA" id="ARBA00023015"/>
    </source>
</evidence>
<keyword evidence="1" id="KW-0805">Transcription regulation</keyword>
<dbReference type="RefSeq" id="WP_152350350.1">
    <property type="nucleotide sequence ID" value="NZ_WBSN01000007.1"/>
</dbReference>
<dbReference type="GO" id="GO:0003700">
    <property type="term" value="F:DNA-binding transcription factor activity"/>
    <property type="evidence" value="ECO:0007669"/>
    <property type="project" value="TreeGrafter"/>
</dbReference>
<dbReference type="CDD" id="cd01392">
    <property type="entry name" value="HTH_LacI"/>
    <property type="match status" value="1"/>
</dbReference>
<gene>
    <name evidence="6" type="ORF">GFD22_06315</name>
</gene>
<evidence type="ECO:0000256" key="4">
    <source>
        <dbReference type="SAM" id="MobiDB-lite"/>
    </source>
</evidence>
<feature type="compositionally biased region" description="Basic and acidic residues" evidence="4">
    <location>
        <begin position="316"/>
        <end position="331"/>
    </location>
</feature>
<dbReference type="OrthoDB" id="3258243at2"/>
<organism evidence="6 7">
    <name type="scientific">Bifidobacterium avesanii</name>
    <dbReference type="NCBI Taxonomy" id="1798157"/>
    <lineage>
        <taxon>Bacteria</taxon>
        <taxon>Bacillati</taxon>
        <taxon>Actinomycetota</taxon>
        <taxon>Actinomycetes</taxon>
        <taxon>Bifidobacteriales</taxon>
        <taxon>Bifidobacteriaceae</taxon>
        <taxon>Bifidobacterium</taxon>
    </lineage>
</organism>
<proteinExistence type="predicted"/>
<dbReference type="PROSITE" id="PS50932">
    <property type="entry name" value="HTH_LACI_2"/>
    <property type="match status" value="1"/>
</dbReference>
<feature type="region of interest" description="Disordered" evidence="4">
    <location>
        <begin position="316"/>
        <end position="341"/>
    </location>
</feature>
<evidence type="ECO:0000256" key="2">
    <source>
        <dbReference type="ARBA" id="ARBA00023125"/>
    </source>
</evidence>
<keyword evidence="3" id="KW-0804">Transcription</keyword>
<accession>A0A7K3THL5</accession>